<accession>A0A915BKV8</accession>
<dbReference type="InterPro" id="IPR008962">
    <property type="entry name" value="PapD-like_sf"/>
</dbReference>
<feature type="transmembrane region" description="Helical" evidence="1">
    <location>
        <begin position="181"/>
        <end position="198"/>
    </location>
</feature>
<evidence type="ECO:0000256" key="1">
    <source>
        <dbReference type="SAM" id="Phobius"/>
    </source>
</evidence>
<evidence type="ECO:0000313" key="3">
    <source>
        <dbReference type="WBParaSite" id="PgR045_g011_t01"/>
    </source>
</evidence>
<keyword evidence="1" id="KW-0812">Transmembrane</keyword>
<keyword evidence="2" id="KW-1185">Reference proteome</keyword>
<protein>
    <submittedName>
        <fullName evidence="3">Uncharacterized protein</fullName>
    </submittedName>
</protein>
<proteinExistence type="predicted"/>
<sequence>MVAASGGALRFSAVKGHPDIARSVLRLRNASDKKLNYKFKCEKGCSVAAHPRSRGVIAPHSTYHCVLTWHRTQEANSWSGLRPPRLAIVADFSTGGNFSDGEQNITKFIANITEDEQDVHEMPPKTSISFATDRQPIVTSCEMSSNDKLSSKAQVETSILNQDMVYYDRFIEWIQRQPMKFLLVAVIVFMVVTCALSAESDDHDD</sequence>
<dbReference type="WBParaSite" id="PgR045_g011_t01">
    <property type="protein sequence ID" value="PgR045_g011_t01"/>
    <property type="gene ID" value="PgR045_g011"/>
</dbReference>
<organism evidence="2 3">
    <name type="scientific">Parascaris univalens</name>
    <name type="common">Nematode worm</name>
    <dbReference type="NCBI Taxonomy" id="6257"/>
    <lineage>
        <taxon>Eukaryota</taxon>
        <taxon>Metazoa</taxon>
        <taxon>Ecdysozoa</taxon>
        <taxon>Nematoda</taxon>
        <taxon>Chromadorea</taxon>
        <taxon>Rhabditida</taxon>
        <taxon>Spirurina</taxon>
        <taxon>Ascaridomorpha</taxon>
        <taxon>Ascaridoidea</taxon>
        <taxon>Ascarididae</taxon>
        <taxon>Parascaris</taxon>
    </lineage>
</organism>
<dbReference type="Proteomes" id="UP000887569">
    <property type="component" value="Unplaced"/>
</dbReference>
<evidence type="ECO:0000313" key="2">
    <source>
        <dbReference type="Proteomes" id="UP000887569"/>
    </source>
</evidence>
<keyword evidence="1" id="KW-0472">Membrane</keyword>
<keyword evidence="1" id="KW-1133">Transmembrane helix</keyword>
<dbReference type="SUPFAM" id="SSF49354">
    <property type="entry name" value="PapD-like"/>
    <property type="match status" value="1"/>
</dbReference>
<name>A0A915BKV8_PARUN</name>
<reference evidence="3" key="1">
    <citation type="submission" date="2022-11" db="UniProtKB">
        <authorList>
            <consortium name="WormBaseParasite"/>
        </authorList>
    </citation>
    <scope>IDENTIFICATION</scope>
</reference>
<dbReference type="AlphaFoldDB" id="A0A915BKV8"/>